<dbReference type="AlphaFoldDB" id="A0A3R6DMP7"/>
<sequence>MSQQKLIDIPFFDLSIENRKRLVFCIYFFNARVPEARKHKCEYIGKESPAYSKKRKGKEGYPYVVPTALWNN</sequence>
<name>A0A3R6DMP7_9FIRM</name>
<gene>
    <name evidence="2" type="ORF">DWW65_15145</name>
    <name evidence="1" type="ORF">DWX03_01465</name>
</gene>
<reference evidence="3 4" key="1">
    <citation type="submission" date="2018-08" db="EMBL/GenBank/DDBJ databases">
        <title>A genome reference for cultivated species of the human gut microbiota.</title>
        <authorList>
            <person name="Zou Y."/>
            <person name="Xue W."/>
            <person name="Luo G."/>
        </authorList>
    </citation>
    <scope>NUCLEOTIDE SEQUENCE [LARGE SCALE GENOMIC DNA]</scope>
    <source>
        <strain evidence="2 4">AF16-31</strain>
        <strain evidence="1 3">AF18-12LB</strain>
    </source>
</reference>
<proteinExistence type="predicted"/>
<evidence type="ECO:0000313" key="4">
    <source>
        <dbReference type="Proteomes" id="UP000285693"/>
    </source>
</evidence>
<comment type="caution">
    <text evidence="1">The sequence shown here is derived from an EMBL/GenBank/DDBJ whole genome shotgun (WGS) entry which is preliminary data.</text>
</comment>
<protein>
    <submittedName>
        <fullName evidence="1">Uncharacterized protein</fullName>
    </submittedName>
</protein>
<dbReference type="Proteomes" id="UP000285693">
    <property type="component" value="Unassembled WGS sequence"/>
</dbReference>
<evidence type="ECO:0000313" key="3">
    <source>
        <dbReference type="Proteomes" id="UP000283360"/>
    </source>
</evidence>
<dbReference type="EMBL" id="QRXY01000027">
    <property type="protein sequence ID" value="RGU42461.1"/>
    <property type="molecule type" value="Genomic_DNA"/>
</dbReference>
<accession>A0A3R6DMP7</accession>
<keyword evidence="3" id="KW-1185">Reference proteome</keyword>
<dbReference type="EMBL" id="QRXJ01000002">
    <property type="protein sequence ID" value="RGT92315.1"/>
    <property type="molecule type" value="Genomic_DNA"/>
</dbReference>
<dbReference type="Proteomes" id="UP000283360">
    <property type="component" value="Unassembled WGS sequence"/>
</dbReference>
<evidence type="ECO:0000313" key="2">
    <source>
        <dbReference type="EMBL" id="RGU42461.1"/>
    </source>
</evidence>
<evidence type="ECO:0000313" key="1">
    <source>
        <dbReference type="EMBL" id="RGT92315.1"/>
    </source>
</evidence>
<organism evidence="1 3">
    <name type="scientific">Coprococcus comes</name>
    <dbReference type="NCBI Taxonomy" id="410072"/>
    <lineage>
        <taxon>Bacteria</taxon>
        <taxon>Bacillati</taxon>
        <taxon>Bacillota</taxon>
        <taxon>Clostridia</taxon>
        <taxon>Lachnospirales</taxon>
        <taxon>Lachnospiraceae</taxon>
        <taxon>Coprococcus</taxon>
    </lineage>
</organism>